<dbReference type="Proteomes" id="UP000401081">
    <property type="component" value="Unassembled WGS sequence"/>
</dbReference>
<name>A0A485AN80_KLUCR</name>
<accession>A0A485AN80</accession>
<evidence type="ECO:0000313" key="2">
    <source>
        <dbReference type="EMBL" id="VFS63067.1"/>
    </source>
</evidence>
<reference evidence="2 3" key="1">
    <citation type="submission" date="2019-03" db="EMBL/GenBank/DDBJ databases">
        <authorList>
            <consortium name="Pathogen Informatics"/>
        </authorList>
    </citation>
    <scope>NUCLEOTIDE SEQUENCE [LARGE SCALE GENOMIC DNA]</scope>
    <source>
        <strain evidence="2 3">NCTC12993</strain>
    </source>
</reference>
<keyword evidence="1" id="KW-1133">Transmembrane helix</keyword>
<keyword evidence="3" id="KW-1185">Reference proteome</keyword>
<protein>
    <submittedName>
        <fullName evidence="2">Uncharacterized protein</fullName>
    </submittedName>
</protein>
<sequence>MKAKRCAKIWGCRLPATAIALYAMPKWLEEVLCSIPPPRIRLRARRQTTSAYKVWYQRSLSLIARYGLLVLFFAGWQIASSA</sequence>
<evidence type="ECO:0000256" key="1">
    <source>
        <dbReference type="SAM" id="Phobius"/>
    </source>
</evidence>
<gene>
    <name evidence="2" type="ORF">NCTC12993_02451</name>
</gene>
<evidence type="ECO:0000313" key="3">
    <source>
        <dbReference type="Proteomes" id="UP000401081"/>
    </source>
</evidence>
<dbReference type="EMBL" id="CAADJD010000018">
    <property type="protein sequence ID" value="VFS63067.1"/>
    <property type="molecule type" value="Genomic_DNA"/>
</dbReference>
<organism evidence="2 3">
    <name type="scientific">Kluyvera cryocrescens</name>
    <name type="common">Kluyvera citrophila</name>
    <dbReference type="NCBI Taxonomy" id="580"/>
    <lineage>
        <taxon>Bacteria</taxon>
        <taxon>Pseudomonadati</taxon>
        <taxon>Pseudomonadota</taxon>
        <taxon>Gammaproteobacteria</taxon>
        <taxon>Enterobacterales</taxon>
        <taxon>Enterobacteriaceae</taxon>
        <taxon>Kluyvera</taxon>
    </lineage>
</organism>
<dbReference type="AlphaFoldDB" id="A0A485AN80"/>
<keyword evidence="1" id="KW-0472">Membrane</keyword>
<feature type="transmembrane region" description="Helical" evidence="1">
    <location>
        <begin position="62"/>
        <end position="79"/>
    </location>
</feature>
<keyword evidence="1" id="KW-0812">Transmembrane</keyword>
<proteinExistence type="predicted"/>